<keyword evidence="2" id="KW-0675">Receptor</keyword>
<dbReference type="Proteomes" id="UP001383192">
    <property type="component" value="Unassembled WGS sequence"/>
</dbReference>
<organism evidence="2 3">
    <name type="scientific">Paramarasmius palmivorus</name>
    <dbReference type="NCBI Taxonomy" id="297713"/>
    <lineage>
        <taxon>Eukaryota</taxon>
        <taxon>Fungi</taxon>
        <taxon>Dikarya</taxon>
        <taxon>Basidiomycota</taxon>
        <taxon>Agaricomycotina</taxon>
        <taxon>Agaricomycetes</taxon>
        <taxon>Agaricomycetidae</taxon>
        <taxon>Agaricales</taxon>
        <taxon>Marasmiineae</taxon>
        <taxon>Marasmiaceae</taxon>
        <taxon>Paramarasmius</taxon>
    </lineage>
</organism>
<evidence type="ECO:0000259" key="1">
    <source>
        <dbReference type="Pfam" id="PF03378"/>
    </source>
</evidence>
<dbReference type="Gene3D" id="1.25.10.10">
    <property type="entry name" value="Leucine-rich Repeat Variant"/>
    <property type="match status" value="1"/>
</dbReference>
<keyword evidence="3" id="KW-1185">Reference proteome</keyword>
<name>A0AAW0AW86_9AGAR</name>
<dbReference type="GO" id="GO:0031267">
    <property type="term" value="F:small GTPase binding"/>
    <property type="evidence" value="ECO:0007669"/>
    <property type="project" value="InterPro"/>
</dbReference>
<dbReference type="InterPro" id="IPR005043">
    <property type="entry name" value="XPO2_C"/>
</dbReference>
<proteinExistence type="predicted"/>
<accession>A0AAW0AW86</accession>
<dbReference type="Pfam" id="PF03378">
    <property type="entry name" value="CAS_CSE1"/>
    <property type="match status" value="1"/>
</dbReference>
<gene>
    <name evidence="2" type="primary">CSE1_18</name>
    <name evidence="2" type="ORF">VNI00_018642</name>
</gene>
<protein>
    <submittedName>
        <fullName evidence="2">Importin-alpha export receptor</fullName>
    </submittedName>
</protein>
<feature type="domain" description="Exportin-2 C-terminal" evidence="1">
    <location>
        <begin position="30"/>
        <end position="91"/>
    </location>
</feature>
<dbReference type="EMBL" id="JAYKXP010000255">
    <property type="protein sequence ID" value="KAK7017462.1"/>
    <property type="molecule type" value="Genomic_DNA"/>
</dbReference>
<comment type="caution">
    <text evidence="2">The sequence shown here is derived from an EMBL/GenBank/DDBJ whole genome shotgun (WGS) entry which is preliminary data.</text>
</comment>
<dbReference type="AlphaFoldDB" id="A0AAW0AW86"/>
<sequence>MIIKLFSPPGTTLKEAKSSSGTDDDTFVTMTAIDEEEKSTGYQAAYSRLATSESVDIDPVAYVSDPEKYLGGEMVRFSKQGGGRLRELLSQCNPQVVGPVIQSLAQAGYVI</sequence>
<reference evidence="2 3" key="1">
    <citation type="submission" date="2024-01" db="EMBL/GenBank/DDBJ databases">
        <title>A draft genome for a cacao thread blight-causing isolate of Paramarasmius palmivorus.</title>
        <authorList>
            <person name="Baruah I.K."/>
            <person name="Bukari Y."/>
            <person name="Amoako-Attah I."/>
            <person name="Meinhardt L.W."/>
            <person name="Bailey B.A."/>
            <person name="Cohen S.P."/>
        </authorList>
    </citation>
    <scope>NUCLEOTIDE SEQUENCE [LARGE SCALE GENOMIC DNA]</scope>
    <source>
        <strain evidence="2 3">GH-12</strain>
    </source>
</reference>
<dbReference type="InterPro" id="IPR011989">
    <property type="entry name" value="ARM-like"/>
</dbReference>
<evidence type="ECO:0000313" key="2">
    <source>
        <dbReference type="EMBL" id="KAK7017462.1"/>
    </source>
</evidence>
<evidence type="ECO:0000313" key="3">
    <source>
        <dbReference type="Proteomes" id="UP001383192"/>
    </source>
</evidence>